<keyword evidence="2" id="KW-1185">Reference proteome</keyword>
<name>A0AAD7N7E5_9AGAR</name>
<comment type="caution">
    <text evidence="1">The sequence shown here is derived from an EMBL/GenBank/DDBJ whole genome shotgun (WGS) entry which is preliminary data.</text>
</comment>
<accession>A0AAD7N7E5</accession>
<dbReference type="AlphaFoldDB" id="A0AAD7N7E5"/>
<gene>
    <name evidence="1" type="ORF">DFH07DRAFT_747142</name>
</gene>
<proteinExistence type="predicted"/>
<dbReference type="Proteomes" id="UP001215280">
    <property type="component" value="Unassembled WGS sequence"/>
</dbReference>
<reference evidence="1" key="1">
    <citation type="submission" date="2023-03" db="EMBL/GenBank/DDBJ databases">
        <title>Massive genome expansion in bonnet fungi (Mycena s.s.) driven by repeated elements and novel gene families across ecological guilds.</title>
        <authorList>
            <consortium name="Lawrence Berkeley National Laboratory"/>
            <person name="Harder C.B."/>
            <person name="Miyauchi S."/>
            <person name="Viragh M."/>
            <person name="Kuo A."/>
            <person name="Thoen E."/>
            <person name="Andreopoulos B."/>
            <person name="Lu D."/>
            <person name="Skrede I."/>
            <person name="Drula E."/>
            <person name="Henrissat B."/>
            <person name="Morin E."/>
            <person name="Kohler A."/>
            <person name="Barry K."/>
            <person name="LaButti K."/>
            <person name="Morin E."/>
            <person name="Salamov A."/>
            <person name="Lipzen A."/>
            <person name="Mereny Z."/>
            <person name="Hegedus B."/>
            <person name="Baldrian P."/>
            <person name="Stursova M."/>
            <person name="Weitz H."/>
            <person name="Taylor A."/>
            <person name="Grigoriev I.V."/>
            <person name="Nagy L.G."/>
            <person name="Martin F."/>
            <person name="Kauserud H."/>
        </authorList>
    </citation>
    <scope>NUCLEOTIDE SEQUENCE</scope>
    <source>
        <strain evidence="1">CBHHK188m</strain>
    </source>
</reference>
<dbReference type="EMBL" id="JARJLG010000088">
    <property type="protein sequence ID" value="KAJ7748807.1"/>
    <property type="molecule type" value="Genomic_DNA"/>
</dbReference>
<protein>
    <submittedName>
        <fullName evidence="1">Uncharacterized protein</fullName>
    </submittedName>
</protein>
<evidence type="ECO:0000313" key="2">
    <source>
        <dbReference type="Proteomes" id="UP001215280"/>
    </source>
</evidence>
<evidence type="ECO:0000313" key="1">
    <source>
        <dbReference type="EMBL" id="KAJ7748807.1"/>
    </source>
</evidence>
<sequence>CPHYARAAEEFGRLLKPGGVLVPFGTAKTGARQTEGADVWALMEVHEHDMPKYRAGLWRAVFETRACRAAFGAPQEYSTGVYALPATVDTGRAARASLPRLLWREPKSARE</sequence>
<organism evidence="1 2">
    <name type="scientific">Mycena maculata</name>
    <dbReference type="NCBI Taxonomy" id="230809"/>
    <lineage>
        <taxon>Eukaryota</taxon>
        <taxon>Fungi</taxon>
        <taxon>Dikarya</taxon>
        <taxon>Basidiomycota</taxon>
        <taxon>Agaricomycotina</taxon>
        <taxon>Agaricomycetes</taxon>
        <taxon>Agaricomycetidae</taxon>
        <taxon>Agaricales</taxon>
        <taxon>Marasmiineae</taxon>
        <taxon>Mycenaceae</taxon>
        <taxon>Mycena</taxon>
    </lineage>
</organism>
<feature type="non-terminal residue" evidence="1">
    <location>
        <position position="1"/>
    </location>
</feature>